<organism evidence="9 10">
    <name type="scientific">Nakamurella aerolata</name>
    <dbReference type="NCBI Taxonomy" id="1656892"/>
    <lineage>
        <taxon>Bacteria</taxon>
        <taxon>Bacillati</taxon>
        <taxon>Actinomycetota</taxon>
        <taxon>Actinomycetes</taxon>
        <taxon>Nakamurellales</taxon>
        <taxon>Nakamurellaceae</taxon>
        <taxon>Nakamurella</taxon>
    </lineage>
</organism>
<dbReference type="GO" id="GO:0055085">
    <property type="term" value="P:transmembrane transport"/>
    <property type="evidence" value="ECO:0007669"/>
    <property type="project" value="InterPro"/>
</dbReference>
<feature type="transmembrane region" description="Helical" evidence="8">
    <location>
        <begin position="292"/>
        <end position="313"/>
    </location>
</feature>
<reference evidence="9 10" key="1">
    <citation type="submission" date="2020-05" db="EMBL/GenBank/DDBJ databases">
        <title>Nakamurella sp. DB0629 isolated from air conditioner.</title>
        <authorList>
            <person name="Kim D.H."/>
            <person name="Kim D.-U."/>
        </authorList>
    </citation>
    <scope>NUCLEOTIDE SEQUENCE [LARGE SCALE GENOMIC DNA]</scope>
    <source>
        <strain evidence="9 10">DB0629</strain>
    </source>
</reference>
<evidence type="ECO:0000313" key="9">
    <source>
        <dbReference type="EMBL" id="NNG37546.1"/>
    </source>
</evidence>
<comment type="subcellular location">
    <subcellularLocation>
        <location evidence="1">Cell membrane</location>
        <topology evidence="1">Multi-pass membrane protein</topology>
    </subcellularLocation>
</comment>
<evidence type="ECO:0000256" key="5">
    <source>
        <dbReference type="ARBA" id="ARBA00022692"/>
    </source>
</evidence>
<evidence type="ECO:0000256" key="6">
    <source>
        <dbReference type="ARBA" id="ARBA00022989"/>
    </source>
</evidence>
<feature type="transmembrane region" description="Helical" evidence="8">
    <location>
        <begin position="147"/>
        <end position="169"/>
    </location>
</feature>
<keyword evidence="3" id="KW-0813">Transport</keyword>
<dbReference type="AlphaFoldDB" id="A0A849AD90"/>
<dbReference type="Proteomes" id="UP000562984">
    <property type="component" value="Unassembled WGS sequence"/>
</dbReference>
<dbReference type="InterPro" id="IPR004695">
    <property type="entry name" value="SLAC1/Mae1/Ssu1/TehA"/>
</dbReference>
<keyword evidence="10" id="KW-1185">Reference proteome</keyword>
<evidence type="ECO:0000256" key="8">
    <source>
        <dbReference type="SAM" id="Phobius"/>
    </source>
</evidence>
<dbReference type="GO" id="GO:0005886">
    <property type="term" value="C:plasma membrane"/>
    <property type="evidence" value="ECO:0007669"/>
    <property type="project" value="UniProtKB-SubCell"/>
</dbReference>
<keyword evidence="4" id="KW-1003">Cell membrane</keyword>
<feature type="transmembrane region" description="Helical" evidence="8">
    <location>
        <begin position="45"/>
        <end position="66"/>
    </location>
</feature>
<dbReference type="PANTHER" id="PTHR31686:SF1">
    <property type="entry name" value="SULFITE EFFLUX PUMP SSU1"/>
    <property type="match status" value="1"/>
</dbReference>
<feature type="transmembrane region" description="Helical" evidence="8">
    <location>
        <begin position="181"/>
        <end position="202"/>
    </location>
</feature>
<evidence type="ECO:0000256" key="4">
    <source>
        <dbReference type="ARBA" id="ARBA00022475"/>
    </source>
</evidence>
<keyword evidence="5 8" id="KW-0812">Transmembrane</keyword>
<proteinExistence type="inferred from homology"/>
<feature type="transmembrane region" description="Helical" evidence="8">
    <location>
        <begin position="214"/>
        <end position="240"/>
    </location>
</feature>
<keyword evidence="7 8" id="KW-0472">Membrane</keyword>
<evidence type="ECO:0000256" key="2">
    <source>
        <dbReference type="ARBA" id="ARBA00008566"/>
    </source>
</evidence>
<keyword evidence="6 8" id="KW-1133">Transmembrane helix</keyword>
<dbReference type="Pfam" id="PF03595">
    <property type="entry name" value="SLAC1"/>
    <property type="match status" value="1"/>
</dbReference>
<dbReference type="Gene3D" id="1.50.10.150">
    <property type="entry name" value="Voltage-dependent anion channel"/>
    <property type="match status" value="1"/>
</dbReference>
<dbReference type="CDD" id="cd09320">
    <property type="entry name" value="TDT_like_2"/>
    <property type="match status" value="1"/>
</dbReference>
<feature type="transmembrane region" description="Helical" evidence="8">
    <location>
        <begin position="252"/>
        <end position="272"/>
    </location>
</feature>
<protein>
    <submittedName>
        <fullName evidence="9">TDT family transporter</fullName>
    </submittedName>
</protein>
<sequence length="391" mass="40941">MSTHVIDTRDAPASAASAGIRRRQQRWLADLDHPGQLLSNITPNCFASVMGTGIVATAAASLPVSIPGLRPFATLAWALAALWLTAVTAATAAHWVRHRDTARRHHQHAVMAHFYGAPPMALLTVGAGTLVLGKDVIGLSAALVVDWTLWTLGTVLGLASAVLVPFLQFTRHRDVTPESAFGGWLMPVVPPMVSATTGGMLIPYVAPGAGRELLLAACYAMFGLSLIASLIVITLIWNLLAVHKVGAAAMVPTLWIVLGPLGQSMTAANVLADAAPHAMAAPYADAFRAFALVYSLPVWGFAMLWAAVATAVTVGTARAGLPFSLTWWSFTFPVGTCVTAASGLALHTGLPAFRWAAAVLYTALVGAWLLVGIRTVLGVYRGTLLRPPAAA</sequence>
<dbReference type="EMBL" id="JABEND010000015">
    <property type="protein sequence ID" value="NNG37546.1"/>
    <property type="molecule type" value="Genomic_DNA"/>
</dbReference>
<comment type="caution">
    <text evidence="9">The sequence shown here is derived from an EMBL/GenBank/DDBJ whole genome shotgun (WGS) entry which is preliminary data.</text>
</comment>
<evidence type="ECO:0000256" key="1">
    <source>
        <dbReference type="ARBA" id="ARBA00004651"/>
    </source>
</evidence>
<comment type="similarity">
    <text evidence="2">Belongs to the tellurite-resistance/dicarboxylate transporter (TDT) family.</text>
</comment>
<dbReference type="RefSeq" id="WP_171201246.1">
    <property type="nucleotide sequence ID" value="NZ_JABEND010000015.1"/>
</dbReference>
<feature type="transmembrane region" description="Helical" evidence="8">
    <location>
        <begin position="325"/>
        <end position="346"/>
    </location>
</feature>
<evidence type="ECO:0000256" key="7">
    <source>
        <dbReference type="ARBA" id="ARBA00023136"/>
    </source>
</evidence>
<evidence type="ECO:0000256" key="3">
    <source>
        <dbReference type="ARBA" id="ARBA00022448"/>
    </source>
</evidence>
<gene>
    <name evidence="9" type="ORF">HKD39_17950</name>
</gene>
<feature type="transmembrane region" description="Helical" evidence="8">
    <location>
        <begin position="352"/>
        <end position="371"/>
    </location>
</feature>
<dbReference type="InterPro" id="IPR051629">
    <property type="entry name" value="Sulfite_efflux_TDT"/>
</dbReference>
<dbReference type="InterPro" id="IPR038665">
    <property type="entry name" value="Voltage-dep_anion_channel_sf"/>
</dbReference>
<dbReference type="PANTHER" id="PTHR31686">
    <property type="match status" value="1"/>
</dbReference>
<evidence type="ECO:0000313" key="10">
    <source>
        <dbReference type="Proteomes" id="UP000562984"/>
    </source>
</evidence>
<name>A0A849AD90_9ACTN</name>
<feature type="transmembrane region" description="Helical" evidence="8">
    <location>
        <begin position="72"/>
        <end position="96"/>
    </location>
</feature>
<accession>A0A849AD90</accession>
<feature type="transmembrane region" description="Helical" evidence="8">
    <location>
        <begin position="108"/>
        <end position="127"/>
    </location>
</feature>